<name>A0A0B8P9F8_9VIBR</name>
<evidence type="ECO:0000313" key="5">
    <source>
        <dbReference type="Proteomes" id="UP000031671"/>
    </source>
</evidence>
<dbReference type="PRINTS" id="PR01713">
    <property type="entry name" value="NUCEPIMERASE"/>
</dbReference>
<keyword evidence="5" id="KW-1185">Reference proteome</keyword>
<feature type="domain" description="NAD-dependent epimerase/dehydratase" evidence="3">
    <location>
        <begin position="173"/>
        <end position="284"/>
    </location>
</feature>
<comment type="pathway">
    <text evidence="1">Bacterial outer membrane biogenesis; LPS O-antigen biosynthesis.</text>
</comment>
<accession>A0A0B8P9F8</accession>
<proteinExistence type="inferred from homology"/>
<reference evidence="4 5" key="2">
    <citation type="submission" date="2015-01" db="EMBL/GenBank/DDBJ databases">
        <authorList>
            <consortium name="NBRP consortium"/>
            <person name="Sawabe T."/>
            <person name="Meirelles P."/>
            <person name="Feng G."/>
            <person name="Sayaka M."/>
            <person name="Hattori M."/>
            <person name="Ohkuma M."/>
        </authorList>
    </citation>
    <scope>NUCLEOTIDE SEQUENCE [LARGE SCALE GENOMIC DNA]</scope>
    <source>
        <strain evidence="5">JCM 19231</strain>
    </source>
</reference>
<dbReference type="InterPro" id="IPR036291">
    <property type="entry name" value="NAD(P)-bd_dom_sf"/>
</dbReference>
<dbReference type="AlphaFoldDB" id="A0A0B8P9F8"/>
<dbReference type="InterPro" id="IPR001509">
    <property type="entry name" value="Epimerase_deHydtase"/>
</dbReference>
<protein>
    <submittedName>
        <fullName evidence="4">NAD-dependent epimerase</fullName>
    </submittedName>
</protein>
<dbReference type="Proteomes" id="UP000031671">
    <property type="component" value="Unassembled WGS sequence"/>
</dbReference>
<dbReference type="RefSeq" id="WP_261835815.1">
    <property type="nucleotide sequence ID" value="NZ_AP024882.1"/>
</dbReference>
<reference evidence="4 5" key="1">
    <citation type="submission" date="2015-01" db="EMBL/GenBank/DDBJ databases">
        <title>Vibrio sp. C1 JCM 19231 whole genome shotgun sequence.</title>
        <authorList>
            <person name="Sawabe T."/>
            <person name="Meirelles P."/>
            <person name="Feng G."/>
            <person name="Sayaka M."/>
            <person name="Hattori M."/>
            <person name="Ohkuma M."/>
        </authorList>
    </citation>
    <scope>NUCLEOTIDE SEQUENCE [LARGE SCALE GENOMIC DNA]</scope>
    <source>
        <strain evidence="5">JCM 19231</strain>
    </source>
</reference>
<dbReference type="SUPFAM" id="SSF51735">
    <property type="entry name" value="NAD(P)-binding Rossmann-fold domains"/>
    <property type="match status" value="1"/>
</dbReference>
<sequence length="376" mass="41708">MKILITGGAGFIGSRLVESLFEKGHDLRVIDNLSPQIHGDDPFNSDLFAKIQGKCDFHHQDIAKISDWERFLADVDVLVHLAAETGTGQSMYEIGKYNLVNCQATANIADFIVNNKTKLKNVIVSSSRAVYGEGKYKCLEHGIHYPGARRVSDMERAIFEPLCPVCDSELQMIPTTEESPVSPASIYGLSKYNQEQTLLIACSSIGINTISLRYQNVYGPGQSLSNPYTGILSIFSNRILDGKDINIFEDGLESRDFVYIEDVVQATESAIYNSNGYTGIINVGTGVKTSVLDVLSHLQSNYEKESDFTISGDFRVGDIRHNVADITLLKEKLNFIPKVSFSEGIEKFCKWVSAQNRGVDNYEDSLSEMKDKGLLK</sequence>
<gene>
    <name evidence="4" type="ORF">JCM19231_3072</name>
</gene>
<dbReference type="Gene3D" id="3.40.50.720">
    <property type="entry name" value="NAD(P)-binding Rossmann-like Domain"/>
    <property type="match status" value="1"/>
</dbReference>
<comment type="similarity">
    <text evidence="2">Belongs to the NAD(P)-dependent epimerase/dehydratase family.</text>
</comment>
<evidence type="ECO:0000313" key="4">
    <source>
        <dbReference type="EMBL" id="GAM59554.1"/>
    </source>
</evidence>
<dbReference type="Pfam" id="PF01370">
    <property type="entry name" value="Epimerase"/>
    <property type="match status" value="2"/>
</dbReference>
<dbReference type="PANTHER" id="PTHR43000">
    <property type="entry name" value="DTDP-D-GLUCOSE 4,6-DEHYDRATASE-RELATED"/>
    <property type="match status" value="1"/>
</dbReference>
<evidence type="ECO:0000256" key="1">
    <source>
        <dbReference type="ARBA" id="ARBA00005125"/>
    </source>
</evidence>
<evidence type="ECO:0000256" key="2">
    <source>
        <dbReference type="ARBA" id="ARBA00007637"/>
    </source>
</evidence>
<comment type="caution">
    <text evidence="4">The sequence shown here is derived from an EMBL/GenBank/DDBJ whole genome shotgun (WGS) entry which is preliminary data.</text>
</comment>
<evidence type="ECO:0000259" key="3">
    <source>
        <dbReference type="Pfam" id="PF01370"/>
    </source>
</evidence>
<feature type="domain" description="NAD-dependent epimerase/dehydratase" evidence="3">
    <location>
        <begin position="3"/>
        <end position="135"/>
    </location>
</feature>
<organism evidence="4 5">
    <name type="scientific">Vibrio ishigakensis</name>
    <dbReference type="NCBI Taxonomy" id="1481914"/>
    <lineage>
        <taxon>Bacteria</taxon>
        <taxon>Pseudomonadati</taxon>
        <taxon>Pseudomonadota</taxon>
        <taxon>Gammaproteobacteria</taxon>
        <taxon>Vibrionales</taxon>
        <taxon>Vibrionaceae</taxon>
        <taxon>Vibrio</taxon>
    </lineage>
</organism>
<dbReference type="EMBL" id="BBRZ01000169">
    <property type="protein sequence ID" value="GAM59554.1"/>
    <property type="molecule type" value="Genomic_DNA"/>
</dbReference>